<feature type="signal peptide" evidence="2">
    <location>
        <begin position="1"/>
        <end position="21"/>
    </location>
</feature>
<proteinExistence type="predicted"/>
<evidence type="ECO:0000313" key="3">
    <source>
        <dbReference type="EMBL" id="PAV68846.1"/>
    </source>
</evidence>
<accession>A0A2A2K4D1</accession>
<dbReference type="AlphaFoldDB" id="A0A2A2K4D1"/>
<keyword evidence="2" id="KW-0732">Signal</keyword>
<reference evidence="3 4" key="1">
    <citation type="journal article" date="2017" name="Curr. Biol.">
        <title>Genome architecture and evolution of a unichromosomal asexual nematode.</title>
        <authorList>
            <person name="Fradin H."/>
            <person name="Zegar C."/>
            <person name="Gutwein M."/>
            <person name="Lucas J."/>
            <person name="Kovtun M."/>
            <person name="Corcoran D."/>
            <person name="Baugh L.R."/>
            <person name="Kiontke K."/>
            <person name="Gunsalus K."/>
            <person name="Fitch D.H."/>
            <person name="Piano F."/>
        </authorList>
    </citation>
    <scope>NUCLEOTIDE SEQUENCE [LARGE SCALE GENOMIC DNA]</scope>
    <source>
        <strain evidence="3">PF1309</strain>
    </source>
</reference>
<sequence>MPRARAASLLVAPWLIRCSTCRSRGDKASSRCRAAIRSRSRDLAPATALPITDASNGFSMKSNAPAFSASTASGISAWPAMTMTGSGRSSGGSARTSARPDDPGMMTSQMMTPIGRESSASRNRSALPNDRAGTPDVASSSDNERHISGSSSMM</sequence>
<organism evidence="3 4">
    <name type="scientific">Diploscapter pachys</name>
    <dbReference type="NCBI Taxonomy" id="2018661"/>
    <lineage>
        <taxon>Eukaryota</taxon>
        <taxon>Metazoa</taxon>
        <taxon>Ecdysozoa</taxon>
        <taxon>Nematoda</taxon>
        <taxon>Chromadorea</taxon>
        <taxon>Rhabditida</taxon>
        <taxon>Rhabditina</taxon>
        <taxon>Rhabditomorpha</taxon>
        <taxon>Rhabditoidea</taxon>
        <taxon>Rhabditidae</taxon>
        <taxon>Diploscapter</taxon>
    </lineage>
</organism>
<dbReference type="EMBL" id="LIAE01009675">
    <property type="protein sequence ID" value="PAV68846.1"/>
    <property type="molecule type" value="Genomic_DNA"/>
</dbReference>
<evidence type="ECO:0000256" key="2">
    <source>
        <dbReference type="SAM" id="SignalP"/>
    </source>
</evidence>
<dbReference type="Proteomes" id="UP000218231">
    <property type="component" value="Unassembled WGS sequence"/>
</dbReference>
<feature type="compositionally biased region" description="Low complexity" evidence="1">
    <location>
        <begin position="80"/>
        <end position="97"/>
    </location>
</feature>
<comment type="caution">
    <text evidence="3">The sequence shown here is derived from an EMBL/GenBank/DDBJ whole genome shotgun (WGS) entry which is preliminary data.</text>
</comment>
<evidence type="ECO:0000313" key="4">
    <source>
        <dbReference type="Proteomes" id="UP000218231"/>
    </source>
</evidence>
<protein>
    <recommendedName>
        <fullName evidence="5">Secreted protein</fullName>
    </recommendedName>
</protein>
<feature type="chain" id="PRO_5012697223" description="Secreted protein" evidence="2">
    <location>
        <begin position="22"/>
        <end position="154"/>
    </location>
</feature>
<name>A0A2A2K4D1_9BILA</name>
<keyword evidence="4" id="KW-1185">Reference proteome</keyword>
<evidence type="ECO:0000256" key="1">
    <source>
        <dbReference type="SAM" id="MobiDB-lite"/>
    </source>
</evidence>
<evidence type="ECO:0008006" key="5">
    <source>
        <dbReference type="Google" id="ProtNLM"/>
    </source>
</evidence>
<feature type="region of interest" description="Disordered" evidence="1">
    <location>
        <begin position="80"/>
        <end position="154"/>
    </location>
</feature>
<gene>
    <name evidence="3" type="ORF">WR25_12910</name>
</gene>